<dbReference type="AlphaFoldDB" id="A0A8C0DMI0"/>
<sequence>MLQLAWLTGPKSAQSSSQGACGPEARAEEPPVHLGRVAGPPERVSQTRLLAHSDGDVVVPIILGDQGHHRPVPGGVGGIDGDELFGAVLGEPVHLNGVAHGVGEKEHLNLGEEQTLKGVAGSHSEGCVTELYTLKWLILCYMNFTSI</sequence>
<evidence type="ECO:0000256" key="1">
    <source>
        <dbReference type="SAM" id="MobiDB-lite"/>
    </source>
</evidence>
<reference evidence="2" key="1">
    <citation type="submission" date="2023-09" db="UniProtKB">
        <authorList>
            <consortium name="Ensembl"/>
        </authorList>
    </citation>
    <scope>IDENTIFICATION</scope>
</reference>
<feature type="region of interest" description="Disordered" evidence="1">
    <location>
        <begin position="1"/>
        <end position="39"/>
    </location>
</feature>
<accession>A0A8C0DMI0</accession>
<proteinExistence type="predicted"/>
<evidence type="ECO:0000313" key="2">
    <source>
        <dbReference type="Ensembl" id="ENSBMSP00010023791.1"/>
    </source>
</evidence>
<organism evidence="2">
    <name type="scientific">Balaenoptera musculus</name>
    <name type="common">Blue whale</name>
    <dbReference type="NCBI Taxonomy" id="9771"/>
    <lineage>
        <taxon>Eukaryota</taxon>
        <taxon>Metazoa</taxon>
        <taxon>Chordata</taxon>
        <taxon>Craniata</taxon>
        <taxon>Vertebrata</taxon>
        <taxon>Euteleostomi</taxon>
        <taxon>Mammalia</taxon>
        <taxon>Eutheria</taxon>
        <taxon>Laurasiatheria</taxon>
        <taxon>Artiodactyla</taxon>
        <taxon>Whippomorpha</taxon>
        <taxon>Cetacea</taxon>
        <taxon>Mysticeti</taxon>
        <taxon>Balaenopteridae</taxon>
        <taxon>Balaenoptera</taxon>
    </lineage>
</organism>
<dbReference type="GeneTree" id="ENSGT01090000260321"/>
<protein>
    <submittedName>
        <fullName evidence="2">Uncharacterized protein</fullName>
    </submittedName>
</protein>
<name>A0A8C0DMI0_BALMU</name>
<dbReference type="Ensembl" id="ENSBMST00010026209.1">
    <property type="protein sequence ID" value="ENSBMSP00010023791.1"/>
    <property type="gene ID" value="ENSBMSG00010017287.1"/>
</dbReference>